<sequence length="90" mass="9639">MNKTELIAKIAENADITKAEAARALKSFEAAITESMKNGDKISIVGFGSFETATRAARTGRNPQTGKEIQIAEAIVPKFKAGKTLRDSVN</sequence>
<dbReference type="Proteomes" id="UP001152518">
    <property type="component" value="Unassembled WGS sequence"/>
</dbReference>
<dbReference type="GO" id="GO:1990178">
    <property type="term" value="C:HU-DNA complex"/>
    <property type="evidence" value="ECO:0007669"/>
    <property type="project" value="UniProtKB-ARBA"/>
</dbReference>
<comment type="function">
    <text evidence="1">Histone-like DNA-binding protein which is capable of wrapping DNA to stabilize it, and thus to prevent its denaturation under extreme environmental conditions.</text>
</comment>
<evidence type="ECO:0000256" key="4">
    <source>
        <dbReference type="ARBA" id="ARBA00023125"/>
    </source>
</evidence>
<dbReference type="SMART" id="SM00411">
    <property type="entry name" value="BHL"/>
    <property type="match status" value="1"/>
</dbReference>
<dbReference type="GO" id="GO:0005829">
    <property type="term" value="C:cytosol"/>
    <property type="evidence" value="ECO:0007669"/>
    <property type="project" value="TreeGrafter"/>
</dbReference>
<comment type="similarity">
    <text evidence="2 5">Belongs to the bacterial histone-like protein family.</text>
</comment>
<dbReference type="PANTHER" id="PTHR33175:SF3">
    <property type="entry name" value="DNA-BINDING PROTEIN HU-BETA"/>
    <property type="match status" value="1"/>
</dbReference>
<dbReference type="InterPro" id="IPR010992">
    <property type="entry name" value="IHF-like_DNA-bd_dom_sf"/>
</dbReference>
<accession>A0AAW6QX09</accession>
<dbReference type="GO" id="GO:0030261">
    <property type="term" value="P:chromosome condensation"/>
    <property type="evidence" value="ECO:0007669"/>
    <property type="project" value="UniProtKB-KW"/>
</dbReference>
<dbReference type="CDD" id="cd13831">
    <property type="entry name" value="HU"/>
    <property type="match status" value="1"/>
</dbReference>
<reference evidence="6" key="1">
    <citation type="journal article" date="2019" name="Int J Environ Res Public Health">
        <title>Characterization of Chromosome-Mediated BlaOXA-894 in Shewanella xiamenensis Isolated from Pig Wastewater.</title>
        <authorList>
            <person name="Zou H."/>
            <person name="Zhou Z."/>
            <person name="Xia H."/>
            <person name="Zhao Q."/>
            <person name="Li X."/>
        </authorList>
    </citation>
    <scope>NUCLEOTIDE SEQUENCE</scope>
    <source>
        <strain evidence="6">2015oxa</strain>
    </source>
</reference>
<dbReference type="GO" id="GO:0003677">
    <property type="term" value="F:DNA binding"/>
    <property type="evidence" value="ECO:0007669"/>
    <property type="project" value="UniProtKB-KW"/>
</dbReference>
<dbReference type="GO" id="GO:1990103">
    <property type="term" value="C:DnaA-HU complex"/>
    <property type="evidence" value="ECO:0007669"/>
    <property type="project" value="UniProtKB-ARBA"/>
</dbReference>
<keyword evidence="3" id="KW-0226">DNA condensation</keyword>
<evidence type="ECO:0000256" key="5">
    <source>
        <dbReference type="RuleBase" id="RU003939"/>
    </source>
</evidence>
<dbReference type="EMBL" id="SUNE01000006">
    <property type="protein sequence ID" value="MDG5900488.1"/>
    <property type="molecule type" value="Genomic_DNA"/>
</dbReference>
<dbReference type="Gene3D" id="4.10.520.10">
    <property type="entry name" value="IHF-like DNA-binding proteins"/>
    <property type="match status" value="1"/>
</dbReference>
<dbReference type="SUPFAM" id="SSF47729">
    <property type="entry name" value="IHF-like DNA-binding proteins"/>
    <property type="match status" value="1"/>
</dbReference>
<evidence type="ECO:0000313" key="6">
    <source>
        <dbReference type="EMBL" id="MDG5900488.1"/>
    </source>
</evidence>
<evidence type="ECO:0000256" key="3">
    <source>
        <dbReference type="ARBA" id="ARBA00023067"/>
    </source>
</evidence>
<dbReference type="PANTHER" id="PTHR33175">
    <property type="entry name" value="DNA-BINDING PROTEIN HU"/>
    <property type="match status" value="1"/>
</dbReference>
<dbReference type="FunFam" id="4.10.520.10:FF:000001">
    <property type="entry name" value="DNA-binding protein HU"/>
    <property type="match status" value="1"/>
</dbReference>
<dbReference type="Pfam" id="PF00216">
    <property type="entry name" value="Bac_DNA_binding"/>
    <property type="match status" value="1"/>
</dbReference>
<dbReference type="PRINTS" id="PR01727">
    <property type="entry name" value="DNABINDINGHU"/>
</dbReference>
<dbReference type="GO" id="GO:0006270">
    <property type="term" value="P:DNA replication initiation"/>
    <property type="evidence" value="ECO:0007669"/>
    <property type="project" value="UniProtKB-ARBA"/>
</dbReference>
<name>A0AAW6QX09_9GAMM</name>
<keyword evidence="4 6" id="KW-0238">DNA-binding</keyword>
<dbReference type="GO" id="GO:0006351">
    <property type="term" value="P:DNA-templated transcription"/>
    <property type="evidence" value="ECO:0007669"/>
    <property type="project" value="UniProtKB-ARBA"/>
</dbReference>
<organism evidence="6">
    <name type="scientific">Shewanella xiamenensis</name>
    <dbReference type="NCBI Taxonomy" id="332186"/>
    <lineage>
        <taxon>Bacteria</taxon>
        <taxon>Pseudomonadati</taxon>
        <taxon>Pseudomonadota</taxon>
        <taxon>Gammaproteobacteria</taxon>
        <taxon>Alteromonadales</taxon>
        <taxon>Shewanellaceae</taxon>
        <taxon>Shewanella</taxon>
    </lineage>
</organism>
<protein>
    <submittedName>
        <fullName evidence="6">HU family DNA-binding protein</fullName>
    </submittedName>
</protein>
<dbReference type="GO" id="GO:0042802">
    <property type="term" value="F:identical protein binding"/>
    <property type="evidence" value="ECO:0007669"/>
    <property type="project" value="UniProtKB-ARBA"/>
</dbReference>
<dbReference type="InterPro" id="IPR020816">
    <property type="entry name" value="Histone-like_DNA-bd_CS"/>
</dbReference>
<dbReference type="AlphaFoldDB" id="A0AAW6QX09"/>
<comment type="caution">
    <text evidence="6">The sequence shown here is derived from an EMBL/GenBank/DDBJ whole genome shotgun (WGS) entry which is preliminary data.</text>
</comment>
<evidence type="ECO:0000256" key="2">
    <source>
        <dbReference type="ARBA" id="ARBA00010529"/>
    </source>
</evidence>
<reference evidence="6" key="2">
    <citation type="submission" date="2019-04" db="EMBL/GenBank/DDBJ databases">
        <authorList>
            <person name="Zou H."/>
        </authorList>
    </citation>
    <scope>NUCLEOTIDE SEQUENCE</scope>
    <source>
        <strain evidence="6">2015oxa</strain>
    </source>
</reference>
<dbReference type="GO" id="GO:0030527">
    <property type="term" value="F:structural constituent of chromatin"/>
    <property type="evidence" value="ECO:0007669"/>
    <property type="project" value="InterPro"/>
</dbReference>
<evidence type="ECO:0000256" key="1">
    <source>
        <dbReference type="ARBA" id="ARBA00003819"/>
    </source>
</evidence>
<dbReference type="InterPro" id="IPR000119">
    <property type="entry name" value="Hist_DNA-bd"/>
</dbReference>
<gene>
    <name evidence="6" type="ORF">E2650_11445</name>
</gene>
<dbReference type="PROSITE" id="PS00045">
    <property type="entry name" value="HISTONE_LIKE"/>
    <property type="match status" value="1"/>
</dbReference>
<proteinExistence type="inferred from homology"/>